<feature type="domain" description="C2H2-type" evidence="11">
    <location>
        <begin position="196"/>
        <end position="223"/>
    </location>
</feature>
<keyword evidence="9" id="KW-0539">Nucleus</keyword>
<keyword evidence="8" id="KW-0804">Transcription</keyword>
<keyword evidence="6" id="KW-0805">Transcription regulation</keyword>
<dbReference type="Pfam" id="PF13912">
    <property type="entry name" value="zf-C2H2_6"/>
    <property type="match status" value="2"/>
</dbReference>
<keyword evidence="13" id="KW-1185">Reference proteome</keyword>
<accession>A0A9Q0RZS6</accession>
<dbReference type="AlphaFoldDB" id="A0A9Q0RZS6"/>
<evidence type="ECO:0000256" key="3">
    <source>
        <dbReference type="ARBA" id="ARBA00022737"/>
    </source>
</evidence>
<dbReference type="PANTHER" id="PTHR16515">
    <property type="entry name" value="PR DOMAIN ZINC FINGER PROTEIN"/>
    <property type="match status" value="1"/>
</dbReference>
<feature type="domain" description="C2H2-type" evidence="11">
    <location>
        <begin position="10"/>
        <end position="37"/>
    </location>
</feature>
<dbReference type="InterPro" id="IPR036236">
    <property type="entry name" value="Znf_C2H2_sf"/>
</dbReference>
<dbReference type="GO" id="GO:0005634">
    <property type="term" value="C:nucleus"/>
    <property type="evidence" value="ECO:0007669"/>
    <property type="project" value="UniProtKB-SubCell"/>
</dbReference>
<dbReference type="Proteomes" id="UP001151699">
    <property type="component" value="Chromosome X"/>
</dbReference>
<evidence type="ECO:0000256" key="10">
    <source>
        <dbReference type="PROSITE-ProRule" id="PRU00042"/>
    </source>
</evidence>
<evidence type="ECO:0000256" key="5">
    <source>
        <dbReference type="ARBA" id="ARBA00022833"/>
    </source>
</evidence>
<evidence type="ECO:0000256" key="1">
    <source>
        <dbReference type="ARBA" id="ARBA00004123"/>
    </source>
</evidence>
<feature type="domain" description="C2H2-type" evidence="11">
    <location>
        <begin position="120"/>
        <end position="148"/>
    </location>
</feature>
<evidence type="ECO:0000256" key="4">
    <source>
        <dbReference type="ARBA" id="ARBA00022771"/>
    </source>
</evidence>
<keyword evidence="3" id="KW-0677">Repeat</keyword>
<evidence type="ECO:0000256" key="7">
    <source>
        <dbReference type="ARBA" id="ARBA00023125"/>
    </source>
</evidence>
<dbReference type="GO" id="GO:0003677">
    <property type="term" value="F:DNA binding"/>
    <property type="evidence" value="ECO:0007669"/>
    <property type="project" value="UniProtKB-KW"/>
</dbReference>
<dbReference type="Gene3D" id="3.30.160.60">
    <property type="entry name" value="Classic Zinc Finger"/>
    <property type="match status" value="5"/>
</dbReference>
<dbReference type="PANTHER" id="PTHR16515:SF49">
    <property type="entry name" value="GASTRULA ZINC FINGER PROTEIN XLCGF49.1-LIKE-RELATED"/>
    <property type="match status" value="1"/>
</dbReference>
<feature type="domain" description="C2H2-type" evidence="11">
    <location>
        <begin position="92"/>
        <end position="119"/>
    </location>
</feature>
<dbReference type="SUPFAM" id="SSF57667">
    <property type="entry name" value="beta-beta-alpha zinc fingers"/>
    <property type="match status" value="3"/>
</dbReference>
<evidence type="ECO:0000256" key="2">
    <source>
        <dbReference type="ARBA" id="ARBA00022723"/>
    </source>
</evidence>
<evidence type="ECO:0000256" key="8">
    <source>
        <dbReference type="ARBA" id="ARBA00023163"/>
    </source>
</evidence>
<dbReference type="Pfam" id="PF12874">
    <property type="entry name" value="zf-met"/>
    <property type="match status" value="1"/>
</dbReference>
<feature type="domain" description="C2H2-type" evidence="11">
    <location>
        <begin position="168"/>
        <end position="195"/>
    </location>
</feature>
<sequence>MNRIKDSRKPQCNVCLNRFKSIVTLKKHMLLHSDRMEFSCEICSKRFRRKEQLHRHLETHFKGHGLSKQDLISIPVNALCLQYTPIIKTKSFACSSCSKVCNSKNHLMSHLISHSNLKPFCCGICSKAFKRRDNLRNHFGVYHREYHQDYSDYMLIEESNIADVGKNFQCDVCSKLFKSKNSVRLHLYTHLDLRPYECKICLKNFQSPPQLKKHLRRHSKQNDVHRTVCTQEVNIDENGFVEIDDIKPFHLMN</sequence>
<feature type="domain" description="C2H2-type" evidence="11">
    <location>
        <begin position="38"/>
        <end position="60"/>
    </location>
</feature>
<evidence type="ECO:0000256" key="9">
    <source>
        <dbReference type="ARBA" id="ARBA00023242"/>
    </source>
</evidence>
<keyword evidence="4 10" id="KW-0863">Zinc-finger</keyword>
<dbReference type="OrthoDB" id="6077919at2759"/>
<dbReference type="SMART" id="SM00355">
    <property type="entry name" value="ZnF_C2H2"/>
    <property type="match status" value="6"/>
</dbReference>
<dbReference type="Pfam" id="PF00096">
    <property type="entry name" value="zf-C2H2"/>
    <property type="match status" value="3"/>
</dbReference>
<proteinExistence type="predicted"/>
<gene>
    <name evidence="12" type="primary">Prdm5</name>
    <name evidence="12" type="ORF">Bhyg_11650</name>
</gene>
<comment type="subcellular location">
    <subcellularLocation>
        <location evidence="1">Nucleus</location>
    </subcellularLocation>
</comment>
<dbReference type="PROSITE" id="PS00028">
    <property type="entry name" value="ZINC_FINGER_C2H2_1"/>
    <property type="match status" value="5"/>
</dbReference>
<dbReference type="GO" id="GO:0008270">
    <property type="term" value="F:zinc ion binding"/>
    <property type="evidence" value="ECO:0007669"/>
    <property type="project" value="UniProtKB-KW"/>
</dbReference>
<reference evidence="12" key="1">
    <citation type="submission" date="2022-07" db="EMBL/GenBank/DDBJ databases">
        <authorList>
            <person name="Trinca V."/>
            <person name="Uliana J.V.C."/>
            <person name="Torres T.T."/>
            <person name="Ward R.J."/>
            <person name="Monesi N."/>
        </authorList>
    </citation>
    <scope>NUCLEOTIDE SEQUENCE</scope>
    <source>
        <strain evidence="12">HSMRA1968</strain>
        <tissue evidence="12">Whole embryos</tissue>
    </source>
</reference>
<evidence type="ECO:0000313" key="12">
    <source>
        <dbReference type="EMBL" id="KAJ6638912.1"/>
    </source>
</evidence>
<organism evidence="12 13">
    <name type="scientific">Pseudolycoriella hygida</name>
    <dbReference type="NCBI Taxonomy" id="35572"/>
    <lineage>
        <taxon>Eukaryota</taxon>
        <taxon>Metazoa</taxon>
        <taxon>Ecdysozoa</taxon>
        <taxon>Arthropoda</taxon>
        <taxon>Hexapoda</taxon>
        <taxon>Insecta</taxon>
        <taxon>Pterygota</taxon>
        <taxon>Neoptera</taxon>
        <taxon>Endopterygota</taxon>
        <taxon>Diptera</taxon>
        <taxon>Nematocera</taxon>
        <taxon>Sciaroidea</taxon>
        <taxon>Sciaridae</taxon>
        <taxon>Pseudolycoriella</taxon>
    </lineage>
</organism>
<comment type="caution">
    <text evidence="12">The sequence shown here is derived from an EMBL/GenBank/DDBJ whole genome shotgun (WGS) entry which is preliminary data.</text>
</comment>
<dbReference type="InterPro" id="IPR013087">
    <property type="entry name" value="Znf_C2H2_type"/>
</dbReference>
<keyword evidence="7" id="KW-0238">DNA-binding</keyword>
<dbReference type="InterPro" id="IPR050331">
    <property type="entry name" value="Zinc_finger"/>
</dbReference>
<evidence type="ECO:0000259" key="11">
    <source>
        <dbReference type="PROSITE" id="PS50157"/>
    </source>
</evidence>
<dbReference type="EMBL" id="WJQU01000003">
    <property type="protein sequence ID" value="KAJ6638912.1"/>
    <property type="molecule type" value="Genomic_DNA"/>
</dbReference>
<name>A0A9Q0RZS6_9DIPT</name>
<keyword evidence="5" id="KW-0862">Zinc</keyword>
<evidence type="ECO:0000313" key="13">
    <source>
        <dbReference type="Proteomes" id="UP001151699"/>
    </source>
</evidence>
<evidence type="ECO:0000256" key="6">
    <source>
        <dbReference type="ARBA" id="ARBA00023015"/>
    </source>
</evidence>
<protein>
    <submittedName>
        <fullName evidence="12">PR domain zinc finger protein 5</fullName>
    </submittedName>
</protein>
<dbReference type="GO" id="GO:0010468">
    <property type="term" value="P:regulation of gene expression"/>
    <property type="evidence" value="ECO:0007669"/>
    <property type="project" value="TreeGrafter"/>
</dbReference>
<keyword evidence="2" id="KW-0479">Metal-binding</keyword>
<dbReference type="PROSITE" id="PS50157">
    <property type="entry name" value="ZINC_FINGER_C2H2_2"/>
    <property type="match status" value="6"/>
</dbReference>